<dbReference type="KEGG" id="shyd:CJD35_16120"/>
<feature type="region of interest" description="Disordered" evidence="1">
    <location>
        <begin position="32"/>
        <end position="52"/>
    </location>
</feature>
<name>A0A249MXD9_SPHXE</name>
<reference evidence="2 3" key="1">
    <citation type="submission" date="2017-08" db="EMBL/GenBank/DDBJ databases">
        <title>Whole Genome Sequence of Sphingobium hydrophobicum C1: Insights into Adaption to the Electronic-waste Contaminated Sediment.</title>
        <authorList>
            <person name="Song D."/>
            <person name="Chen X."/>
            <person name="Xu M."/>
        </authorList>
    </citation>
    <scope>NUCLEOTIDE SEQUENCE [LARGE SCALE GENOMIC DNA]</scope>
    <source>
        <strain evidence="2 3">C1</strain>
    </source>
</reference>
<accession>A0A249MXD9</accession>
<protein>
    <submittedName>
        <fullName evidence="2">Uncharacterized protein</fullName>
    </submittedName>
</protein>
<proteinExistence type="predicted"/>
<evidence type="ECO:0000313" key="2">
    <source>
        <dbReference type="EMBL" id="ASY46041.1"/>
    </source>
</evidence>
<gene>
    <name evidence="2" type="ORF">CJD35_16120</name>
</gene>
<evidence type="ECO:0000313" key="3">
    <source>
        <dbReference type="Proteomes" id="UP000217141"/>
    </source>
</evidence>
<feature type="compositionally biased region" description="Basic and acidic residues" evidence="1">
    <location>
        <begin position="37"/>
        <end position="50"/>
    </location>
</feature>
<dbReference type="AlphaFoldDB" id="A0A249MXD9"/>
<organism evidence="2 3">
    <name type="scientific">Sphingobium xenophagum</name>
    <dbReference type="NCBI Taxonomy" id="121428"/>
    <lineage>
        <taxon>Bacteria</taxon>
        <taxon>Pseudomonadati</taxon>
        <taxon>Pseudomonadota</taxon>
        <taxon>Alphaproteobacteria</taxon>
        <taxon>Sphingomonadales</taxon>
        <taxon>Sphingomonadaceae</taxon>
        <taxon>Sphingobium</taxon>
    </lineage>
</organism>
<dbReference type="EMBL" id="CP022746">
    <property type="protein sequence ID" value="ASY46041.1"/>
    <property type="molecule type" value="Genomic_DNA"/>
</dbReference>
<sequence>MGHQCPIPLLPLERSRRQELYKLTRRLIKSRQSKRGRAADWSERRVKESPVPDGETLIPLKIVNDQLA</sequence>
<dbReference type="Proteomes" id="UP000217141">
    <property type="component" value="Chromosome II"/>
</dbReference>
<evidence type="ECO:0000256" key="1">
    <source>
        <dbReference type="SAM" id="MobiDB-lite"/>
    </source>
</evidence>